<dbReference type="EMBL" id="JBAWSV010000001">
    <property type="protein sequence ID" value="MEI4828177.1"/>
    <property type="molecule type" value="Genomic_DNA"/>
</dbReference>
<feature type="domain" description="Methyltransferase" evidence="3">
    <location>
        <begin position="62"/>
        <end position="153"/>
    </location>
</feature>
<proteinExistence type="predicted"/>
<comment type="caution">
    <text evidence="4">The sequence shown here is derived from an EMBL/GenBank/DDBJ whole genome shotgun (WGS) entry which is preliminary data.</text>
</comment>
<dbReference type="PANTHER" id="PTHR44942">
    <property type="entry name" value="METHYLTRANSF_11 DOMAIN-CONTAINING PROTEIN"/>
    <property type="match status" value="1"/>
</dbReference>
<gene>
    <name evidence="4" type="ORF">WAX78_01690</name>
</gene>
<evidence type="ECO:0000256" key="2">
    <source>
        <dbReference type="ARBA" id="ARBA00022679"/>
    </source>
</evidence>
<keyword evidence="1 4" id="KW-0489">Methyltransferase</keyword>
<reference evidence="4 5" key="1">
    <citation type="submission" date="2024-01" db="EMBL/GenBank/DDBJ databases">
        <title>Seven novel Bacillus-like species.</title>
        <authorList>
            <person name="Liu G."/>
        </authorList>
    </citation>
    <scope>NUCLEOTIDE SEQUENCE [LARGE SCALE GENOMIC DNA]</scope>
    <source>
        <strain evidence="4 5">FJAT-53711</strain>
    </source>
</reference>
<evidence type="ECO:0000259" key="3">
    <source>
        <dbReference type="Pfam" id="PF13649"/>
    </source>
</evidence>
<dbReference type="RefSeq" id="WP_336480570.1">
    <property type="nucleotide sequence ID" value="NZ_JBAWSV010000001.1"/>
</dbReference>
<keyword evidence="5" id="KW-1185">Reference proteome</keyword>
<dbReference type="SUPFAM" id="SSF53335">
    <property type="entry name" value="S-adenosyl-L-methionine-dependent methyltransferases"/>
    <property type="match status" value="1"/>
</dbReference>
<dbReference type="CDD" id="cd02440">
    <property type="entry name" value="AdoMet_MTases"/>
    <property type="match status" value="1"/>
</dbReference>
<dbReference type="InterPro" id="IPR029063">
    <property type="entry name" value="SAM-dependent_MTases_sf"/>
</dbReference>
<dbReference type="InterPro" id="IPR051052">
    <property type="entry name" value="Diverse_substrate_MTase"/>
</dbReference>
<name>A0ABU8FSI8_9BACI</name>
<evidence type="ECO:0000256" key="1">
    <source>
        <dbReference type="ARBA" id="ARBA00022603"/>
    </source>
</evidence>
<dbReference type="InterPro" id="IPR041698">
    <property type="entry name" value="Methyltransf_25"/>
</dbReference>
<evidence type="ECO:0000313" key="5">
    <source>
        <dbReference type="Proteomes" id="UP001367922"/>
    </source>
</evidence>
<sequence length="278" mass="32413">MENGIVQSKKVMGDEEMNHHLEERKYTFDDIVYEYEKIRPTYPGELFVDIINYSKIEKHSPVLEVGCGTGKGTAGFVQLGYKCIDCVELGEKLAQFTADKFKYEKDVQVYQGAFEEWTPQHNEYSLAFSATAFHFINPEIGYPKVANILRENGTMAFFWTYHIQPNTDIFREIGACYEKYAPHLHPNKLPTPEELIEERKSLTMKHNLFQDLVVKTYTWTDTYTSDDYIALIHTQSVHRLLQKDIKEKLFHSIRNVIEKHGGIIEKPQFVALYLARKK</sequence>
<dbReference type="GO" id="GO:0008168">
    <property type="term" value="F:methyltransferase activity"/>
    <property type="evidence" value="ECO:0007669"/>
    <property type="project" value="UniProtKB-KW"/>
</dbReference>
<organism evidence="4 5">
    <name type="scientific">Bacillus yunxiaonensis</name>
    <dbReference type="NCBI Taxonomy" id="3127665"/>
    <lineage>
        <taxon>Bacteria</taxon>
        <taxon>Bacillati</taxon>
        <taxon>Bacillota</taxon>
        <taxon>Bacilli</taxon>
        <taxon>Bacillales</taxon>
        <taxon>Bacillaceae</taxon>
        <taxon>Bacillus</taxon>
    </lineage>
</organism>
<dbReference type="PANTHER" id="PTHR44942:SF4">
    <property type="entry name" value="METHYLTRANSFERASE TYPE 11 DOMAIN-CONTAINING PROTEIN"/>
    <property type="match status" value="1"/>
</dbReference>
<dbReference type="Gene3D" id="3.40.50.150">
    <property type="entry name" value="Vaccinia Virus protein VP39"/>
    <property type="match status" value="1"/>
</dbReference>
<protein>
    <submittedName>
        <fullName evidence="4">Class I SAM-dependent methyltransferase</fullName>
        <ecNumber evidence="4">2.1.1.-</ecNumber>
    </submittedName>
</protein>
<keyword evidence="2 4" id="KW-0808">Transferase</keyword>
<dbReference type="Pfam" id="PF13649">
    <property type="entry name" value="Methyltransf_25"/>
    <property type="match status" value="1"/>
</dbReference>
<evidence type="ECO:0000313" key="4">
    <source>
        <dbReference type="EMBL" id="MEI4828177.1"/>
    </source>
</evidence>
<dbReference type="Proteomes" id="UP001367922">
    <property type="component" value="Unassembled WGS sequence"/>
</dbReference>
<dbReference type="GO" id="GO:0032259">
    <property type="term" value="P:methylation"/>
    <property type="evidence" value="ECO:0007669"/>
    <property type="project" value="UniProtKB-KW"/>
</dbReference>
<dbReference type="EC" id="2.1.1.-" evidence="4"/>
<accession>A0ABU8FSI8</accession>